<evidence type="ECO:0000256" key="1">
    <source>
        <dbReference type="SAM" id="Phobius"/>
    </source>
</evidence>
<evidence type="ECO:0000313" key="3">
    <source>
        <dbReference type="Proteomes" id="UP001596058"/>
    </source>
</evidence>
<gene>
    <name evidence="2" type="ORF">ACFPZ3_16010</name>
</gene>
<feature type="transmembrane region" description="Helical" evidence="1">
    <location>
        <begin position="42"/>
        <end position="61"/>
    </location>
</feature>
<sequence length="67" mass="7183">MRSIINFAAVILLLQGLIGFVGRVAFDSEWGFLHRLVDLPTPAYLGVAAAGAVALIWADIASKRDQS</sequence>
<keyword evidence="1" id="KW-0472">Membrane</keyword>
<keyword evidence="3" id="KW-1185">Reference proteome</keyword>
<keyword evidence="1" id="KW-1133">Transmembrane helix</keyword>
<accession>A0ABW1CJM3</accession>
<organism evidence="2 3">
    <name type="scientific">Nonomuraea insulae</name>
    <dbReference type="NCBI Taxonomy" id="1616787"/>
    <lineage>
        <taxon>Bacteria</taxon>
        <taxon>Bacillati</taxon>
        <taxon>Actinomycetota</taxon>
        <taxon>Actinomycetes</taxon>
        <taxon>Streptosporangiales</taxon>
        <taxon>Streptosporangiaceae</taxon>
        <taxon>Nonomuraea</taxon>
    </lineage>
</organism>
<keyword evidence="1" id="KW-0812">Transmembrane</keyword>
<dbReference type="EMBL" id="JBHSPA010000022">
    <property type="protein sequence ID" value="MFC5825367.1"/>
    <property type="molecule type" value="Genomic_DNA"/>
</dbReference>
<dbReference type="Proteomes" id="UP001596058">
    <property type="component" value="Unassembled WGS sequence"/>
</dbReference>
<proteinExistence type="predicted"/>
<comment type="caution">
    <text evidence="2">The sequence shown here is derived from an EMBL/GenBank/DDBJ whole genome shotgun (WGS) entry which is preliminary data.</text>
</comment>
<name>A0ABW1CJM3_9ACTN</name>
<reference evidence="3" key="1">
    <citation type="journal article" date="2019" name="Int. J. Syst. Evol. Microbiol.">
        <title>The Global Catalogue of Microorganisms (GCM) 10K type strain sequencing project: providing services to taxonomists for standard genome sequencing and annotation.</title>
        <authorList>
            <consortium name="The Broad Institute Genomics Platform"/>
            <consortium name="The Broad Institute Genome Sequencing Center for Infectious Disease"/>
            <person name="Wu L."/>
            <person name="Ma J."/>
        </authorList>
    </citation>
    <scope>NUCLEOTIDE SEQUENCE [LARGE SCALE GENOMIC DNA]</scope>
    <source>
        <strain evidence="3">CCUG 53903</strain>
    </source>
</reference>
<dbReference type="RefSeq" id="WP_379514889.1">
    <property type="nucleotide sequence ID" value="NZ_JBHSPA010000022.1"/>
</dbReference>
<protein>
    <submittedName>
        <fullName evidence="2">Uncharacterized protein</fullName>
    </submittedName>
</protein>
<evidence type="ECO:0000313" key="2">
    <source>
        <dbReference type="EMBL" id="MFC5825367.1"/>
    </source>
</evidence>